<evidence type="ECO:0000256" key="2">
    <source>
        <dbReference type="ARBA" id="ARBA00006856"/>
    </source>
</evidence>
<dbReference type="GO" id="GO:0000398">
    <property type="term" value="P:mRNA splicing, via spliceosome"/>
    <property type="evidence" value="ECO:0007669"/>
    <property type="project" value="TreeGrafter"/>
</dbReference>
<feature type="compositionally biased region" description="Basic residues" evidence="5">
    <location>
        <begin position="555"/>
        <end position="573"/>
    </location>
</feature>
<dbReference type="PANTHER" id="PTHR18034">
    <property type="entry name" value="CELL CYCLE CONTROL PROTEIN CWF22-RELATED"/>
    <property type="match status" value="1"/>
</dbReference>
<organism evidence="7 8">
    <name type="scientific">Linum tenue</name>
    <dbReference type="NCBI Taxonomy" id="586396"/>
    <lineage>
        <taxon>Eukaryota</taxon>
        <taxon>Viridiplantae</taxon>
        <taxon>Streptophyta</taxon>
        <taxon>Embryophyta</taxon>
        <taxon>Tracheophyta</taxon>
        <taxon>Spermatophyta</taxon>
        <taxon>Magnoliopsida</taxon>
        <taxon>eudicotyledons</taxon>
        <taxon>Gunneridae</taxon>
        <taxon>Pentapetalae</taxon>
        <taxon>rosids</taxon>
        <taxon>fabids</taxon>
        <taxon>Malpighiales</taxon>
        <taxon>Linaceae</taxon>
        <taxon>Linum</taxon>
    </lineage>
</organism>
<protein>
    <recommendedName>
        <fullName evidence="6">MI domain-containing protein</fullName>
    </recommendedName>
</protein>
<feature type="compositionally biased region" description="Basic and acidic residues" evidence="5">
    <location>
        <begin position="523"/>
        <end position="535"/>
    </location>
</feature>
<feature type="domain" description="MI" evidence="6">
    <location>
        <begin position="327"/>
        <end position="443"/>
    </location>
</feature>
<keyword evidence="8" id="KW-1185">Reference proteome</keyword>
<comment type="subcellular location">
    <subcellularLocation>
        <location evidence="1">Nucleus</location>
    </subcellularLocation>
</comment>
<feature type="region of interest" description="Disordered" evidence="5">
    <location>
        <begin position="523"/>
        <end position="573"/>
    </location>
</feature>
<accession>A0AAV0S8T8</accession>
<dbReference type="Pfam" id="PF02854">
    <property type="entry name" value="MIF4G"/>
    <property type="match status" value="1"/>
</dbReference>
<dbReference type="GO" id="GO:0071013">
    <property type="term" value="C:catalytic step 2 spliceosome"/>
    <property type="evidence" value="ECO:0007669"/>
    <property type="project" value="TreeGrafter"/>
</dbReference>
<comment type="similarity">
    <text evidence="2">Belongs to the CWC22 family.</text>
</comment>
<dbReference type="SMART" id="SM00543">
    <property type="entry name" value="MIF4G"/>
    <property type="match status" value="1"/>
</dbReference>
<keyword evidence="4" id="KW-0539">Nucleus</keyword>
<sequence>MQKATQQALYIPPHKLAAAKNSGGRSDDEAYQRLAWEALKKSINGLINKVNSSNIGNVIPELFAEDLIRGAGLLCRSCLRSQMASPCFTDVFAAVIAVVNSRIPEIGELLLKRIVWQLNKSLRCNDKPRLLALAKFVAHLVNQRVAHHTLALELLHRLLENPSDDGVELAVAFLTECGALLHDLSPRGLAACFDRLRDVLHEGEIDKRVQFLIEGLFAIRKANFRGYPAIRPELDLLEDDQQITHDVSLDDSGVDPELGRNVFKFDPDYALHESQFEAKKKSILGDQDEEEEEEEEETSTGSESESDESEEEDDLEIKDKTETEAVELRRTIYLTIMNSLRFEELGHKLLSLNIAPGQELEICRMLVEACAQEKTYNRIYGLVAQRLSMIRLAYRANFERCFAEQYSTSHRLETNKLRNVATLFAHLIATDALPWDVLGYVRLTEEDTNSSSRIFVKYLFQEMTEQLGIRKLNERLTENAAVLGDSIFPKDSTRNARFSINFFTQIGLGGLTEGMREHLKEMERVAKEDREKKLGGSDSESEVEESSSDDEGRDRKRRRRKSDGRDRKRSRRG</sequence>
<reference evidence="7" key="1">
    <citation type="submission" date="2022-08" db="EMBL/GenBank/DDBJ databases">
        <authorList>
            <person name="Gutierrez-Valencia J."/>
        </authorList>
    </citation>
    <scope>NUCLEOTIDE SEQUENCE</scope>
</reference>
<feature type="region of interest" description="Disordered" evidence="5">
    <location>
        <begin position="280"/>
        <end position="321"/>
    </location>
</feature>
<evidence type="ECO:0000259" key="6">
    <source>
        <dbReference type="PROSITE" id="PS51366"/>
    </source>
</evidence>
<comment type="caution">
    <text evidence="7">The sequence shown here is derived from an EMBL/GenBank/DDBJ whole genome shotgun (WGS) entry which is preliminary data.</text>
</comment>
<evidence type="ECO:0000256" key="1">
    <source>
        <dbReference type="ARBA" id="ARBA00004123"/>
    </source>
</evidence>
<dbReference type="EMBL" id="CAMGYJ010000011">
    <property type="protein sequence ID" value="CAI0629295.1"/>
    <property type="molecule type" value="Genomic_DNA"/>
</dbReference>
<evidence type="ECO:0000256" key="5">
    <source>
        <dbReference type="SAM" id="MobiDB-lite"/>
    </source>
</evidence>
<evidence type="ECO:0000256" key="4">
    <source>
        <dbReference type="ARBA" id="ARBA00023242"/>
    </source>
</evidence>
<evidence type="ECO:0000313" key="7">
    <source>
        <dbReference type="EMBL" id="CAI0629295.1"/>
    </source>
</evidence>
<dbReference type="GO" id="GO:0003723">
    <property type="term" value="F:RNA binding"/>
    <property type="evidence" value="ECO:0007669"/>
    <property type="project" value="InterPro"/>
</dbReference>
<dbReference type="SMART" id="SM00544">
    <property type="entry name" value="MA3"/>
    <property type="match status" value="1"/>
</dbReference>
<gene>
    <name evidence="7" type="ORF">LITE_LOCUS51959</name>
</gene>
<dbReference type="Gene3D" id="1.25.40.180">
    <property type="match status" value="1"/>
</dbReference>
<dbReference type="AlphaFoldDB" id="A0AAV0S8T8"/>
<proteinExistence type="inferred from homology"/>
<name>A0AAV0S8T8_9ROSI</name>
<dbReference type="PROSITE" id="PS51366">
    <property type="entry name" value="MI"/>
    <property type="match status" value="1"/>
</dbReference>
<dbReference type="SUPFAM" id="SSF48371">
    <property type="entry name" value="ARM repeat"/>
    <property type="match status" value="1"/>
</dbReference>
<feature type="compositionally biased region" description="Acidic residues" evidence="5">
    <location>
        <begin position="286"/>
        <end position="316"/>
    </location>
</feature>
<keyword evidence="3" id="KW-0810">Translation regulation</keyword>
<evidence type="ECO:0000313" key="8">
    <source>
        <dbReference type="Proteomes" id="UP001154282"/>
    </source>
</evidence>
<evidence type="ECO:0000256" key="3">
    <source>
        <dbReference type="ARBA" id="ARBA00022845"/>
    </source>
</evidence>
<dbReference type="Pfam" id="PF02847">
    <property type="entry name" value="MA3"/>
    <property type="match status" value="1"/>
</dbReference>
<dbReference type="Proteomes" id="UP001154282">
    <property type="component" value="Unassembled WGS sequence"/>
</dbReference>
<dbReference type="InterPro" id="IPR016024">
    <property type="entry name" value="ARM-type_fold"/>
</dbReference>
<feature type="compositionally biased region" description="Acidic residues" evidence="5">
    <location>
        <begin position="539"/>
        <end position="551"/>
    </location>
</feature>
<dbReference type="InterPro" id="IPR003891">
    <property type="entry name" value="Initiation_fac_eIF4g_MI"/>
</dbReference>
<dbReference type="GO" id="GO:0006417">
    <property type="term" value="P:regulation of translation"/>
    <property type="evidence" value="ECO:0007669"/>
    <property type="project" value="UniProtKB-KW"/>
</dbReference>
<dbReference type="PANTHER" id="PTHR18034:SF6">
    <property type="entry name" value="MI DOMAIN-CONTAINING PROTEIN"/>
    <property type="match status" value="1"/>
</dbReference>
<dbReference type="InterPro" id="IPR050781">
    <property type="entry name" value="CWC22_splicing_factor"/>
</dbReference>
<dbReference type="InterPro" id="IPR003890">
    <property type="entry name" value="MIF4G-like_typ-3"/>
</dbReference>